<keyword evidence="1" id="KW-0732">Signal</keyword>
<organism evidence="2 3">
    <name type="scientific">Porphyromonas macacae</name>
    <dbReference type="NCBI Taxonomy" id="28115"/>
    <lineage>
        <taxon>Bacteria</taxon>
        <taxon>Pseudomonadati</taxon>
        <taxon>Bacteroidota</taxon>
        <taxon>Bacteroidia</taxon>
        <taxon>Bacteroidales</taxon>
        <taxon>Porphyromonadaceae</taxon>
        <taxon>Porphyromonas</taxon>
    </lineage>
</organism>
<sequence>MKTIFKLIALILLPLGLWSCSGNEHANGETYSVTYSAVQTKGHENLHITLKGSYIDAKGQEVQINEQLPFTITIDNMPESVRPRFKGVLYNPKHNVYATITMIGNSRYKIHAKQEFAHSTPATHGEELDKLNTFVFE</sequence>
<comment type="caution">
    <text evidence="2">The sequence shown here is derived from an EMBL/GenBank/DDBJ whole genome shotgun (WGS) entry which is preliminary data.</text>
</comment>
<feature type="chain" id="PRO_5001986759" description="Lipoprotein" evidence="1">
    <location>
        <begin position="27"/>
        <end position="137"/>
    </location>
</feature>
<protein>
    <recommendedName>
        <fullName evidence="4">Lipoprotein</fullName>
    </recommendedName>
</protein>
<evidence type="ECO:0008006" key="4">
    <source>
        <dbReference type="Google" id="ProtNLM"/>
    </source>
</evidence>
<evidence type="ECO:0000256" key="1">
    <source>
        <dbReference type="SAM" id="SignalP"/>
    </source>
</evidence>
<gene>
    <name evidence="2" type="ORF">HQ47_10355</name>
</gene>
<evidence type="ECO:0000313" key="2">
    <source>
        <dbReference type="EMBL" id="KGN72332.1"/>
    </source>
</evidence>
<proteinExistence type="predicted"/>
<name>A0A0A2E404_9PORP</name>
<reference evidence="2 3" key="1">
    <citation type="submission" date="2014-09" db="EMBL/GenBank/DDBJ databases">
        <title>Draft Genome Sequence of Porphyromonas macacae COT-192_OH2859.</title>
        <authorList>
            <person name="Wallis C."/>
            <person name="Deusch O."/>
            <person name="O'Flynn C."/>
            <person name="Davis I."/>
            <person name="Horsfall A."/>
            <person name="Kirkwood N."/>
            <person name="Harris S."/>
            <person name="Eisen J.A."/>
            <person name="Coil D.A."/>
            <person name="Darling A.E."/>
            <person name="Jospin G."/>
            <person name="Alexiev A."/>
        </authorList>
    </citation>
    <scope>NUCLEOTIDE SEQUENCE [LARGE SCALE GENOMIC DNA]</scope>
    <source>
        <strain evidence="3">COT-192 OH2859</strain>
    </source>
</reference>
<dbReference type="AlphaFoldDB" id="A0A0A2E404"/>
<evidence type="ECO:0000313" key="3">
    <source>
        <dbReference type="Proteomes" id="UP000030103"/>
    </source>
</evidence>
<keyword evidence="3" id="KW-1185">Reference proteome</keyword>
<accession>A0A0A2E404</accession>
<feature type="signal peptide" evidence="1">
    <location>
        <begin position="1"/>
        <end position="26"/>
    </location>
</feature>
<dbReference type="RefSeq" id="WP_036875261.1">
    <property type="nucleotide sequence ID" value="NZ_JRFA01000031.1"/>
</dbReference>
<dbReference type="EMBL" id="JRFA01000031">
    <property type="protein sequence ID" value="KGN72332.1"/>
    <property type="molecule type" value="Genomic_DNA"/>
</dbReference>
<dbReference type="Proteomes" id="UP000030103">
    <property type="component" value="Unassembled WGS sequence"/>
</dbReference>